<keyword evidence="2" id="KW-1185">Reference proteome</keyword>
<sequence length="79" mass="8911">MMTDACLKCGSPMNPKELICSVCGQNDREEYQLIRNYVRSYPNSNAMQIANATGVSVSKILRFIRDGSLTVVDQDTHRR</sequence>
<reference evidence="1 2" key="1">
    <citation type="submission" date="2018-10" db="EMBL/GenBank/DDBJ databases">
        <title>Phylogenomics of Brevibacillus.</title>
        <authorList>
            <person name="Dunlap C."/>
        </authorList>
    </citation>
    <scope>NUCLEOTIDE SEQUENCE [LARGE SCALE GENOMIC DNA]</scope>
    <source>
        <strain evidence="1 2">JCM 12215</strain>
    </source>
</reference>
<proteinExistence type="predicted"/>
<dbReference type="AlphaFoldDB" id="A0A3M8CGL7"/>
<accession>A0A3M8CGL7</accession>
<organism evidence="1 2">
    <name type="scientific">Brevibacillus invocatus</name>
    <dbReference type="NCBI Taxonomy" id="173959"/>
    <lineage>
        <taxon>Bacteria</taxon>
        <taxon>Bacillati</taxon>
        <taxon>Bacillota</taxon>
        <taxon>Bacilli</taxon>
        <taxon>Bacillales</taxon>
        <taxon>Paenibacillaceae</taxon>
        <taxon>Brevibacillus</taxon>
    </lineage>
</organism>
<gene>
    <name evidence="1" type="ORF">EDM52_09215</name>
</gene>
<dbReference type="Proteomes" id="UP000282028">
    <property type="component" value="Unassembled WGS sequence"/>
</dbReference>
<dbReference type="OrthoDB" id="1707905at2"/>
<dbReference type="EMBL" id="RHHR01000013">
    <property type="protein sequence ID" value="RNB74890.1"/>
    <property type="molecule type" value="Genomic_DNA"/>
</dbReference>
<name>A0A3M8CGL7_9BACL</name>
<protein>
    <recommendedName>
        <fullName evidence="3">MerR family transcriptional regulator</fullName>
    </recommendedName>
</protein>
<evidence type="ECO:0008006" key="3">
    <source>
        <dbReference type="Google" id="ProtNLM"/>
    </source>
</evidence>
<evidence type="ECO:0000313" key="2">
    <source>
        <dbReference type="Proteomes" id="UP000282028"/>
    </source>
</evidence>
<evidence type="ECO:0000313" key="1">
    <source>
        <dbReference type="EMBL" id="RNB74890.1"/>
    </source>
</evidence>
<comment type="caution">
    <text evidence="1">The sequence shown here is derived from an EMBL/GenBank/DDBJ whole genome shotgun (WGS) entry which is preliminary data.</text>
</comment>